<dbReference type="Proteomes" id="UP000199286">
    <property type="component" value="Unassembled WGS sequence"/>
</dbReference>
<evidence type="ECO:0000256" key="11">
    <source>
        <dbReference type="PIRSR" id="PIRSR006268-2"/>
    </source>
</evidence>
<evidence type="ECO:0000256" key="2">
    <source>
        <dbReference type="ARBA" id="ARBA00016337"/>
    </source>
</evidence>
<dbReference type="OrthoDB" id="9778595at2"/>
<dbReference type="PIRSF" id="PIRSF006268">
    <property type="entry name" value="ApbE"/>
    <property type="match status" value="1"/>
</dbReference>
<dbReference type="SUPFAM" id="SSF143631">
    <property type="entry name" value="ApbE-like"/>
    <property type="match status" value="1"/>
</dbReference>
<keyword evidence="4 10" id="KW-0808">Transferase</keyword>
<sequence>MKGQHMHSKLDRRRFIGITAAAAGLAALPAAVNEGSLHVWNGTALGARASLRLYHPDRPTAEAAIARCVAEIGRLERIFSLYRPGSAVSRLNRDGALSSPPFDLVRLLDTAGQIHRSTGGVFDMSVQPLWQLYSAHFAQDPDRTDLPAPKAHAAALALVGQARVTVAPGRIAFDRPGMALTPNGIAQGYVTDRIAELLREAGFSDVLVDLGEARALGRHPGGTPWRAALADPGGGAPQRTVELVDSALATSAPGGFAFDRAGRVHHIFDPRTGTPTEGRASVSVVAPEATLADALSTAFMQMSTAQIRRTLAAHDGVRVHVLNRDGTREEIASAAG</sequence>
<dbReference type="PROSITE" id="PS51318">
    <property type="entry name" value="TAT"/>
    <property type="match status" value="1"/>
</dbReference>
<dbReference type="GO" id="GO:0016740">
    <property type="term" value="F:transferase activity"/>
    <property type="evidence" value="ECO:0007669"/>
    <property type="project" value="UniProtKB-UniRule"/>
</dbReference>
<dbReference type="AlphaFoldDB" id="A0A1H3NF16"/>
<keyword evidence="13" id="KW-1185">Reference proteome</keyword>
<dbReference type="PANTHER" id="PTHR30040:SF2">
    <property type="entry name" value="FAD:PROTEIN FMN TRANSFERASE"/>
    <property type="match status" value="1"/>
</dbReference>
<feature type="binding site" evidence="11">
    <location>
        <position position="297"/>
    </location>
    <ligand>
        <name>Mg(2+)</name>
        <dbReference type="ChEBI" id="CHEBI:18420"/>
    </ligand>
</feature>
<protein>
    <recommendedName>
        <fullName evidence="2 10">FAD:protein FMN transferase</fullName>
        <ecNumber evidence="1 10">2.7.1.180</ecNumber>
    </recommendedName>
    <alternativeName>
        <fullName evidence="8 10">Flavin transferase</fullName>
    </alternativeName>
</protein>
<feature type="binding site" evidence="11">
    <location>
        <position position="184"/>
    </location>
    <ligand>
        <name>Mg(2+)</name>
        <dbReference type="ChEBI" id="CHEBI:18420"/>
    </ligand>
</feature>
<comment type="catalytic activity">
    <reaction evidence="9 10">
        <text>L-threonyl-[protein] + FAD = FMN-L-threonyl-[protein] + AMP + H(+)</text>
        <dbReference type="Rhea" id="RHEA:36847"/>
        <dbReference type="Rhea" id="RHEA-COMP:11060"/>
        <dbReference type="Rhea" id="RHEA-COMP:11061"/>
        <dbReference type="ChEBI" id="CHEBI:15378"/>
        <dbReference type="ChEBI" id="CHEBI:30013"/>
        <dbReference type="ChEBI" id="CHEBI:57692"/>
        <dbReference type="ChEBI" id="CHEBI:74257"/>
        <dbReference type="ChEBI" id="CHEBI:456215"/>
        <dbReference type="EC" id="2.7.1.180"/>
    </reaction>
</comment>
<evidence type="ECO:0000256" key="5">
    <source>
        <dbReference type="ARBA" id="ARBA00022723"/>
    </source>
</evidence>
<gene>
    <name evidence="12" type="ORF">SAMN05444340_12339</name>
</gene>
<dbReference type="EMBL" id="FNPF01000023">
    <property type="protein sequence ID" value="SDY87476.1"/>
    <property type="molecule type" value="Genomic_DNA"/>
</dbReference>
<comment type="cofactor">
    <cofactor evidence="11">
        <name>Mg(2+)</name>
        <dbReference type="ChEBI" id="CHEBI:18420"/>
    </cofactor>
    <cofactor evidence="11">
        <name>Mn(2+)</name>
        <dbReference type="ChEBI" id="CHEBI:29035"/>
    </cofactor>
    <text evidence="11">Magnesium. Can also use manganese.</text>
</comment>
<dbReference type="InterPro" id="IPR006311">
    <property type="entry name" value="TAT_signal"/>
</dbReference>
<dbReference type="STRING" id="321339.SAMN05444340_12339"/>
<name>A0A1H3NF16_9RHOB</name>
<evidence type="ECO:0000313" key="13">
    <source>
        <dbReference type="Proteomes" id="UP000199286"/>
    </source>
</evidence>
<dbReference type="Pfam" id="PF02424">
    <property type="entry name" value="ApbE"/>
    <property type="match status" value="1"/>
</dbReference>
<evidence type="ECO:0000256" key="3">
    <source>
        <dbReference type="ARBA" id="ARBA00022630"/>
    </source>
</evidence>
<evidence type="ECO:0000256" key="6">
    <source>
        <dbReference type="ARBA" id="ARBA00022827"/>
    </source>
</evidence>
<dbReference type="GO" id="GO:0046872">
    <property type="term" value="F:metal ion binding"/>
    <property type="evidence" value="ECO:0007669"/>
    <property type="project" value="UniProtKB-UniRule"/>
</dbReference>
<accession>A0A1H3NF16</accession>
<dbReference type="EC" id="2.7.1.180" evidence="1 10"/>
<dbReference type="InterPro" id="IPR024932">
    <property type="entry name" value="ApbE"/>
</dbReference>
<feature type="binding site" evidence="11">
    <location>
        <position position="293"/>
    </location>
    <ligand>
        <name>Mg(2+)</name>
        <dbReference type="ChEBI" id="CHEBI:18420"/>
    </ligand>
</feature>
<dbReference type="InterPro" id="IPR003374">
    <property type="entry name" value="ApbE-like_sf"/>
</dbReference>
<comment type="similarity">
    <text evidence="10">Belongs to the ApbE family.</text>
</comment>
<evidence type="ECO:0000256" key="10">
    <source>
        <dbReference type="PIRNR" id="PIRNR006268"/>
    </source>
</evidence>
<reference evidence="12 13" key="1">
    <citation type="submission" date="2016-10" db="EMBL/GenBank/DDBJ databases">
        <authorList>
            <person name="de Groot N.N."/>
        </authorList>
    </citation>
    <scope>NUCLEOTIDE SEQUENCE [LARGE SCALE GENOMIC DNA]</scope>
    <source>
        <strain evidence="12 13">DSM 26880</strain>
    </source>
</reference>
<evidence type="ECO:0000313" key="12">
    <source>
        <dbReference type="EMBL" id="SDY87476.1"/>
    </source>
</evidence>
<evidence type="ECO:0000256" key="8">
    <source>
        <dbReference type="ARBA" id="ARBA00031306"/>
    </source>
</evidence>
<organism evidence="12 13">
    <name type="scientific">Citreimonas salinaria</name>
    <dbReference type="NCBI Taxonomy" id="321339"/>
    <lineage>
        <taxon>Bacteria</taxon>
        <taxon>Pseudomonadati</taxon>
        <taxon>Pseudomonadota</taxon>
        <taxon>Alphaproteobacteria</taxon>
        <taxon>Rhodobacterales</taxon>
        <taxon>Roseobacteraceae</taxon>
        <taxon>Citreimonas</taxon>
    </lineage>
</organism>
<evidence type="ECO:0000256" key="7">
    <source>
        <dbReference type="ARBA" id="ARBA00022842"/>
    </source>
</evidence>
<keyword evidence="5 10" id="KW-0479">Metal-binding</keyword>
<evidence type="ECO:0000256" key="9">
    <source>
        <dbReference type="ARBA" id="ARBA00048540"/>
    </source>
</evidence>
<proteinExistence type="inferred from homology"/>
<keyword evidence="6 10" id="KW-0274">FAD</keyword>
<evidence type="ECO:0000256" key="1">
    <source>
        <dbReference type="ARBA" id="ARBA00011955"/>
    </source>
</evidence>
<keyword evidence="7 10" id="KW-0460">Magnesium</keyword>
<keyword evidence="12" id="KW-0449">Lipoprotein</keyword>
<dbReference type="PANTHER" id="PTHR30040">
    <property type="entry name" value="THIAMINE BIOSYNTHESIS LIPOPROTEIN APBE"/>
    <property type="match status" value="1"/>
</dbReference>
<keyword evidence="3 10" id="KW-0285">Flavoprotein</keyword>
<evidence type="ECO:0000256" key="4">
    <source>
        <dbReference type="ARBA" id="ARBA00022679"/>
    </source>
</evidence>
<dbReference type="Gene3D" id="3.10.520.10">
    <property type="entry name" value="ApbE-like domains"/>
    <property type="match status" value="1"/>
</dbReference>